<sequence>FCEVCLDGWHKKSKYDVHQPRNCPVCRHRAKPSKEVLSQIDTYSAQVQGLKGIDEDGKMKCMVKLQELWSSLLNKGYTEDEIVDMVQEYRDSQNLMPAVIADALLDKDTQTILDWLGSPVDAGKLNCVYYGEATMLHITARHGNKELATLLLQYGADIDAYDSQGGPPILYALGQSHVLLVNEIVALLYEWGASLEHHVPGEAGAKLDINLQSLPMFHNEFVKRRCEIVDLNQRRDLIGQTCIVEKYIARKDRYKVTTEHAQETFLVGRDNLKRRDRTPEDPGYYITYEDGEYKRHTFESNGECQEFVRNSRSG</sequence>
<dbReference type="EMBL" id="AGNL01012630">
    <property type="protein sequence ID" value="EJK67791.1"/>
    <property type="molecule type" value="Genomic_DNA"/>
</dbReference>
<comment type="caution">
    <text evidence="2">The sequence shown here is derived from an EMBL/GenBank/DDBJ whole genome shotgun (WGS) entry which is preliminary data.</text>
</comment>
<keyword evidence="1" id="KW-0040">ANK repeat</keyword>
<dbReference type="InterPro" id="IPR036770">
    <property type="entry name" value="Ankyrin_rpt-contain_sf"/>
</dbReference>
<accession>K0T380</accession>
<feature type="non-terminal residue" evidence="2">
    <location>
        <position position="1"/>
    </location>
</feature>
<evidence type="ECO:0000256" key="1">
    <source>
        <dbReference type="PROSITE-ProRule" id="PRU00023"/>
    </source>
</evidence>
<dbReference type="PROSITE" id="PS50297">
    <property type="entry name" value="ANK_REP_REGION"/>
    <property type="match status" value="1"/>
</dbReference>
<dbReference type="Pfam" id="PF12796">
    <property type="entry name" value="Ank_2"/>
    <property type="match status" value="1"/>
</dbReference>
<reference evidence="2 3" key="1">
    <citation type="journal article" date="2012" name="Genome Biol.">
        <title>Genome and low-iron response of an oceanic diatom adapted to chronic iron limitation.</title>
        <authorList>
            <person name="Lommer M."/>
            <person name="Specht M."/>
            <person name="Roy A.S."/>
            <person name="Kraemer L."/>
            <person name="Andreson R."/>
            <person name="Gutowska M.A."/>
            <person name="Wolf J."/>
            <person name="Bergner S.V."/>
            <person name="Schilhabel M.B."/>
            <person name="Klostermeier U.C."/>
            <person name="Beiko R.G."/>
            <person name="Rosenstiel P."/>
            <person name="Hippler M."/>
            <person name="Laroche J."/>
        </authorList>
    </citation>
    <scope>NUCLEOTIDE SEQUENCE [LARGE SCALE GENOMIC DNA]</scope>
    <source>
        <strain evidence="2 3">CCMP1005</strain>
    </source>
</reference>
<dbReference type="AlphaFoldDB" id="K0T380"/>
<dbReference type="Proteomes" id="UP000266841">
    <property type="component" value="Unassembled WGS sequence"/>
</dbReference>
<gene>
    <name evidence="2" type="ORF">THAOC_11132</name>
</gene>
<feature type="repeat" description="ANK" evidence="1">
    <location>
        <begin position="131"/>
        <end position="163"/>
    </location>
</feature>
<dbReference type="SUPFAM" id="SSF48403">
    <property type="entry name" value="Ankyrin repeat"/>
    <property type="match status" value="1"/>
</dbReference>
<dbReference type="Gene3D" id="1.25.40.20">
    <property type="entry name" value="Ankyrin repeat-containing domain"/>
    <property type="match status" value="1"/>
</dbReference>
<protein>
    <submittedName>
        <fullName evidence="2">Uncharacterized protein</fullName>
    </submittedName>
</protein>
<dbReference type="PROSITE" id="PS50088">
    <property type="entry name" value="ANK_REPEAT"/>
    <property type="match status" value="1"/>
</dbReference>
<proteinExistence type="predicted"/>
<keyword evidence="3" id="KW-1185">Reference proteome</keyword>
<organism evidence="2 3">
    <name type="scientific">Thalassiosira oceanica</name>
    <name type="common">Marine diatom</name>
    <dbReference type="NCBI Taxonomy" id="159749"/>
    <lineage>
        <taxon>Eukaryota</taxon>
        <taxon>Sar</taxon>
        <taxon>Stramenopiles</taxon>
        <taxon>Ochrophyta</taxon>
        <taxon>Bacillariophyta</taxon>
        <taxon>Coscinodiscophyceae</taxon>
        <taxon>Thalassiosirophycidae</taxon>
        <taxon>Thalassiosirales</taxon>
        <taxon>Thalassiosiraceae</taxon>
        <taxon>Thalassiosira</taxon>
    </lineage>
</organism>
<evidence type="ECO:0000313" key="3">
    <source>
        <dbReference type="Proteomes" id="UP000266841"/>
    </source>
</evidence>
<dbReference type="InterPro" id="IPR002110">
    <property type="entry name" value="Ankyrin_rpt"/>
</dbReference>
<name>K0T380_THAOC</name>
<evidence type="ECO:0000313" key="2">
    <source>
        <dbReference type="EMBL" id="EJK67791.1"/>
    </source>
</evidence>
<dbReference type="OrthoDB" id="29886at2759"/>
<dbReference type="SMART" id="SM00248">
    <property type="entry name" value="ANK"/>
    <property type="match status" value="1"/>
</dbReference>